<proteinExistence type="predicted"/>
<name>A0A1Y5TZM2_9PROT</name>
<dbReference type="InParanoid" id="A0A1Y5TZM2"/>
<protein>
    <submittedName>
        <fullName evidence="2">Phage portal protein, lambda family</fullName>
    </submittedName>
</protein>
<dbReference type="AlphaFoldDB" id="A0A1Y5TZM2"/>
<reference evidence="2 3" key="1">
    <citation type="submission" date="2017-03" db="EMBL/GenBank/DDBJ databases">
        <authorList>
            <person name="Afonso C.L."/>
            <person name="Miller P.J."/>
            <person name="Scott M.A."/>
            <person name="Spackman E."/>
            <person name="Goraichik I."/>
            <person name="Dimitrov K.M."/>
            <person name="Suarez D.L."/>
            <person name="Swayne D.E."/>
        </authorList>
    </citation>
    <scope>NUCLEOTIDE SEQUENCE [LARGE SCALE GENOMIC DNA]</scope>
    <source>
        <strain evidence="2 3">CECT 7691</strain>
    </source>
</reference>
<dbReference type="GO" id="GO:0005198">
    <property type="term" value="F:structural molecule activity"/>
    <property type="evidence" value="ECO:0007669"/>
    <property type="project" value="InterPro"/>
</dbReference>
<dbReference type="Proteomes" id="UP000193200">
    <property type="component" value="Unassembled WGS sequence"/>
</dbReference>
<dbReference type="InterPro" id="IPR006429">
    <property type="entry name" value="Phage_lambda_portal"/>
</dbReference>
<gene>
    <name evidence="2" type="ORF">OCH7691_04467</name>
</gene>
<feature type="compositionally biased region" description="Basic and acidic residues" evidence="1">
    <location>
        <begin position="537"/>
        <end position="551"/>
    </location>
</feature>
<dbReference type="RefSeq" id="WP_139839865.1">
    <property type="nucleotide sequence ID" value="NZ_FWFR01000008.1"/>
</dbReference>
<dbReference type="NCBIfam" id="TIGR01539">
    <property type="entry name" value="portal_lambda"/>
    <property type="match status" value="1"/>
</dbReference>
<dbReference type="GO" id="GO:0019068">
    <property type="term" value="P:virion assembly"/>
    <property type="evidence" value="ECO:0007669"/>
    <property type="project" value="InterPro"/>
</dbReference>
<dbReference type="OrthoDB" id="9770450at2"/>
<feature type="region of interest" description="Disordered" evidence="1">
    <location>
        <begin position="1"/>
        <end position="35"/>
    </location>
</feature>
<sequence length="551" mass="61070">MMPQPASPPALVDRHGEPLRRARPRASAPDGYPGGSFDRQLAGWSPWLGSADQDWLPVRDQAVARVRDLVRTDGWASGAVRRMVATAIGPKLRLQVRPDWRALGLDMDWAREWAAEVEARFRLWSEDPDHGCDAARQTDLAGLLALAYWHWMADGEALVLPLFDAAAGPNRYATMLQVIDPDRLSNPHEMMDSDRLRGGVEIDGNGAAVAYHFRKGHPGDFMLGAAAADRLTWERVPARTSWGRRRVIHYFERTRAGQTRGVSRFAPIVERLKMLTEYDRIELQASVVNAVFAAFIESPFDPNLMEAALGGDLGPYQTGRAGFHQAAGGLRLNGVRIPTLFPGEKFNFAAANRPAGNFPAFEAQVLRNIASGLGTSYEQLSQDWSRTNYSSARAALLESWKVMLHDRTRFAEGVTRQIFALWLEEAIERGDVELPAGAPDFRTGKAAWTRVVVIGPGRGWVDPTKEAQGSLMKMDAGLSTLEHEAAELTGADWEEILEQQAREQARRRELGLLEPTWAVIAEKRPESADEQEAEAEADARPAADDEEEARP</sequence>
<evidence type="ECO:0000256" key="1">
    <source>
        <dbReference type="SAM" id="MobiDB-lite"/>
    </source>
</evidence>
<organism evidence="2 3">
    <name type="scientific">Oceanibacterium hippocampi</name>
    <dbReference type="NCBI Taxonomy" id="745714"/>
    <lineage>
        <taxon>Bacteria</taxon>
        <taxon>Pseudomonadati</taxon>
        <taxon>Pseudomonadota</taxon>
        <taxon>Alphaproteobacteria</taxon>
        <taxon>Sneathiellales</taxon>
        <taxon>Sneathiellaceae</taxon>
        <taxon>Oceanibacterium</taxon>
    </lineage>
</organism>
<feature type="region of interest" description="Disordered" evidence="1">
    <location>
        <begin position="520"/>
        <end position="551"/>
    </location>
</feature>
<evidence type="ECO:0000313" key="3">
    <source>
        <dbReference type="Proteomes" id="UP000193200"/>
    </source>
</evidence>
<dbReference type="Pfam" id="PF05136">
    <property type="entry name" value="Phage_portal_2"/>
    <property type="match status" value="1"/>
</dbReference>
<keyword evidence="3" id="KW-1185">Reference proteome</keyword>
<accession>A0A1Y5TZM2</accession>
<evidence type="ECO:0000313" key="2">
    <source>
        <dbReference type="EMBL" id="SLN77583.1"/>
    </source>
</evidence>
<dbReference type="EMBL" id="FWFR01000008">
    <property type="protein sequence ID" value="SLN77583.1"/>
    <property type="molecule type" value="Genomic_DNA"/>
</dbReference>